<dbReference type="AlphaFoldDB" id="A0A6C0KED2"/>
<organism evidence="1">
    <name type="scientific">viral metagenome</name>
    <dbReference type="NCBI Taxonomy" id="1070528"/>
    <lineage>
        <taxon>unclassified sequences</taxon>
        <taxon>metagenomes</taxon>
        <taxon>organismal metagenomes</taxon>
    </lineage>
</organism>
<protein>
    <submittedName>
        <fullName evidence="1">Uncharacterized protein</fullName>
    </submittedName>
</protein>
<evidence type="ECO:0000313" key="1">
    <source>
        <dbReference type="EMBL" id="QHU15703.1"/>
    </source>
</evidence>
<name>A0A6C0KED2_9ZZZZ</name>
<dbReference type="EMBL" id="MN740867">
    <property type="protein sequence ID" value="QHU15703.1"/>
    <property type="molecule type" value="Genomic_DNA"/>
</dbReference>
<sequence>MSHRSPPGHKKRTFTLKNVDIKVTNAKYGLVIISNIEKETSDSSKTTKIADLFISDVETSVSFLDENKKNYKCNVSMSDWNREKMLPEKTDIKCFWCKHSFSTKPIGCPITFCNSMIEKSYVSHITKDKYFMKENIGSKKLEMTKELSDIEIHPIKKDYYLTDGCFCSFNCTLAFIKDNNHNLFYKDSQSLLHSLYYQLIGKKVGKLLPSPHWRLLKDFGGNMSIQEYRQSFNVIDYEFMFSVRDMKEMRTISNVYKETI</sequence>
<reference evidence="1" key="1">
    <citation type="journal article" date="2020" name="Nature">
        <title>Giant virus diversity and host interactions through global metagenomics.</title>
        <authorList>
            <person name="Schulz F."/>
            <person name="Roux S."/>
            <person name="Paez-Espino D."/>
            <person name="Jungbluth S."/>
            <person name="Walsh D.A."/>
            <person name="Denef V.J."/>
            <person name="McMahon K.D."/>
            <person name="Konstantinidis K.T."/>
            <person name="Eloe-Fadrosh E.A."/>
            <person name="Kyrpides N.C."/>
            <person name="Woyke T."/>
        </authorList>
    </citation>
    <scope>NUCLEOTIDE SEQUENCE</scope>
    <source>
        <strain evidence="1">GVMAG-S-3300010158-109</strain>
    </source>
</reference>
<proteinExistence type="predicted"/>
<accession>A0A6C0KED2</accession>